<protein>
    <submittedName>
        <fullName evidence="7">ABC-type tungstate uptake system ATPase component TupC</fullName>
        <ecNumber evidence="7">3.6.3.55</ecNumber>
    </submittedName>
    <submittedName>
        <fullName evidence="6">Tungstate transport system ATP-binding protein</fullName>
    </submittedName>
</protein>
<dbReference type="PATRIC" id="fig|1666912.4.peg.2302"/>
<organism evidence="7 8">
    <name type="scientific">Roseibaca calidilacus</name>
    <dbReference type="NCBI Taxonomy" id="1666912"/>
    <lineage>
        <taxon>Bacteria</taxon>
        <taxon>Pseudomonadati</taxon>
        <taxon>Pseudomonadota</taxon>
        <taxon>Alphaproteobacteria</taxon>
        <taxon>Rhodobacterales</taxon>
        <taxon>Paracoccaceae</taxon>
        <taxon>Roseinatronobacter</taxon>
    </lineage>
</organism>
<dbReference type="AlphaFoldDB" id="A0A0P7VZ63"/>
<reference evidence="7 8" key="1">
    <citation type="submission" date="2015-09" db="EMBL/GenBank/DDBJ databases">
        <title>Identification and resolution of microdiversity through metagenomic sequencing of parallel consortia.</title>
        <authorList>
            <person name="Nelson W.C."/>
            <person name="Romine M.F."/>
            <person name="Lindemann S.R."/>
        </authorList>
    </citation>
    <scope>NUCLEOTIDE SEQUENCE [LARGE SCALE GENOMIC DNA]</scope>
    <source>
        <strain evidence="7">HL-91</strain>
    </source>
</reference>
<dbReference type="GO" id="GO:0035435">
    <property type="term" value="P:phosphate ion transmembrane transport"/>
    <property type="evidence" value="ECO:0007669"/>
    <property type="project" value="InterPro"/>
</dbReference>
<gene>
    <name evidence="7" type="primary">tupC</name>
    <name evidence="6" type="ORF">Ga0058931_0799</name>
    <name evidence="7" type="ORF">HLUCCA05_10595</name>
</gene>
<dbReference type="SMART" id="SM00382">
    <property type="entry name" value="AAA"/>
    <property type="match status" value="1"/>
</dbReference>
<dbReference type="EMBL" id="LJSG01000011">
    <property type="protein sequence ID" value="KPP92834.1"/>
    <property type="molecule type" value="Genomic_DNA"/>
</dbReference>
<dbReference type="EMBL" id="FBYC01000004">
    <property type="protein sequence ID" value="CUX80094.1"/>
    <property type="molecule type" value="Genomic_DNA"/>
</dbReference>
<evidence type="ECO:0000313" key="6">
    <source>
        <dbReference type="EMBL" id="CUX80094.1"/>
    </source>
</evidence>
<keyword evidence="3" id="KW-0547">Nucleotide-binding</keyword>
<accession>A0A0P7VZ63</accession>
<dbReference type="GO" id="GO:0016887">
    <property type="term" value="F:ATP hydrolysis activity"/>
    <property type="evidence" value="ECO:0007669"/>
    <property type="project" value="InterPro"/>
</dbReference>
<dbReference type="GO" id="GO:0016020">
    <property type="term" value="C:membrane"/>
    <property type="evidence" value="ECO:0007669"/>
    <property type="project" value="InterPro"/>
</dbReference>
<dbReference type="GO" id="GO:0005315">
    <property type="term" value="F:phosphate transmembrane transporter activity"/>
    <property type="evidence" value="ECO:0007669"/>
    <property type="project" value="InterPro"/>
</dbReference>
<keyword evidence="2" id="KW-0592">Phosphate transport</keyword>
<dbReference type="Gene3D" id="3.40.50.300">
    <property type="entry name" value="P-loop containing nucleotide triphosphate hydrolases"/>
    <property type="match status" value="1"/>
</dbReference>
<dbReference type="InterPro" id="IPR005670">
    <property type="entry name" value="PstB-like"/>
</dbReference>
<evidence type="ECO:0000259" key="5">
    <source>
        <dbReference type="PROSITE" id="PS50893"/>
    </source>
</evidence>
<evidence type="ECO:0000256" key="1">
    <source>
        <dbReference type="ARBA" id="ARBA00022448"/>
    </source>
</evidence>
<dbReference type="CDD" id="cd03260">
    <property type="entry name" value="ABC_PstB_phosphate_transporter"/>
    <property type="match status" value="1"/>
</dbReference>
<dbReference type="PROSITE" id="PS50893">
    <property type="entry name" value="ABC_TRANSPORTER_2"/>
    <property type="match status" value="1"/>
</dbReference>
<keyword evidence="9" id="KW-1185">Reference proteome</keyword>
<dbReference type="InterPro" id="IPR003439">
    <property type="entry name" value="ABC_transporter-like_ATP-bd"/>
</dbReference>
<dbReference type="OrthoDB" id="9802264at2"/>
<dbReference type="PANTHER" id="PTHR43423">
    <property type="entry name" value="ABC TRANSPORTER I FAMILY MEMBER 17"/>
    <property type="match status" value="1"/>
</dbReference>
<evidence type="ECO:0000313" key="8">
    <source>
        <dbReference type="Proteomes" id="UP000050413"/>
    </source>
</evidence>
<evidence type="ECO:0000256" key="3">
    <source>
        <dbReference type="ARBA" id="ARBA00022741"/>
    </source>
</evidence>
<keyword evidence="7" id="KW-0378">Hydrolase</keyword>
<dbReference type="PANTHER" id="PTHR43423:SF1">
    <property type="entry name" value="ABC TRANSPORTER I FAMILY MEMBER 17"/>
    <property type="match status" value="1"/>
</dbReference>
<keyword evidence="4 6" id="KW-0067">ATP-binding</keyword>
<dbReference type="InterPro" id="IPR003593">
    <property type="entry name" value="AAA+_ATPase"/>
</dbReference>
<evidence type="ECO:0000256" key="2">
    <source>
        <dbReference type="ARBA" id="ARBA00022592"/>
    </source>
</evidence>
<dbReference type="InterPro" id="IPR017871">
    <property type="entry name" value="ABC_transporter-like_CS"/>
</dbReference>
<dbReference type="Proteomes" id="UP000182045">
    <property type="component" value="Unassembled WGS sequence"/>
</dbReference>
<proteinExistence type="predicted"/>
<feature type="domain" description="ABC transporter" evidence="5">
    <location>
        <begin position="9"/>
        <end position="232"/>
    </location>
</feature>
<dbReference type="SUPFAM" id="SSF52540">
    <property type="entry name" value="P-loop containing nucleoside triphosphate hydrolases"/>
    <property type="match status" value="1"/>
</dbReference>
<sequence>MSAGSILPLSLRSMGYTVGGMPLLCDVTLDIPAGRRLVVMGPNGAGKSLFLRLCHGLINPTSGARIWADGAERAKAQAMVFQRPVLLRRSVAANINYPLRLAGLSQQHRATKVAETMDRFGLGAMADQPARLLSGGQQQRLALARAWAMSPEILFLDEPTSALDPSATRIIEDMVEQFSGEGITIVMTTHNLGQARRLAQDVAFLHRGRLMEHHPAQQFFAGPQTPEARAFLAGDLIW</sequence>
<keyword evidence="1" id="KW-0813">Transport</keyword>
<evidence type="ECO:0000313" key="7">
    <source>
        <dbReference type="EMBL" id="KPP92834.1"/>
    </source>
</evidence>
<dbReference type="Proteomes" id="UP000050413">
    <property type="component" value="Unassembled WGS sequence"/>
</dbReference>
<dbReference type="EC" id="3.6.3.55" evidence="7"/>
<dbReference type="Pfam" id="PF00005">
    <property type="entry name" value="ABC_tran"/>
    <property type="match status" value="1"/>
</dbReference>
<comment type="caution">
    <text evidence="7">The sequence shown here is derived from an EMBL/GenBank/DDBJ whole genome shotgun (WGS) entry which is preliminary data.</text>
</comment>
<dbReference type="PROSITE" id="PS00211">
    <property type="entry name" value="ABC_TRANSPORTER_1"/>
    <property type="match status" value="1"/>
</dbReference>
<reference evidence="6 9" key="2">
    <citation type="submission" date="2016-01" db="EMBL/GenBank/DDBJ databases">
        <authorList>
            <person name="Varghese N."/>
        </authorList>
    </citation>
    <scope>NUCLEOTIDE SEQUENCE [LARGE SCALE GENOMIC DNA]</scope>
    <source>
        <strain evidence="6 9">HL-91</strain>
    </source>
</reference>
<dbReference type="GO" id="GO:0005524">
    <property type="term" value="F:ATP binding"/>
    <property type="evidence" value="ECO:0007669"/>
    <property type="project" value="UniProtKB-KW"/>
</dbReference>
<dbReference type="RefSeq" id="WP_072245097.1">
    <property type="nucleotide sequence ID" value="NZ_FBYC01000004.1"/>
</dbReference>
<evidence type="ECO:0000313" key="9">
    <source>
        <dbReference type="Proteomes" id="UP000182045"/>
    </source>
</evidence>
<dbReference type="InterPro" id="IPR027417">
    <property type="entry name" value="P-loop_NTPase"/>
</dbReference>
<evidence type="ECO:0000256" key="4">
    <source>
        <dbReference type="ARBA" id="ARBA00022840"/>
    </source>
</evidence>
<dbReference type="STRING" id="1666912.Ga0058931_0799"/>
<name>A0A0P7VZ63_9RHOB</name>